<dbReference type="SMART" id="SM00220">
    <property type="entry name" value="S_TKc"/>
    <property type="match status" value="1"/>
</dbReference>
<reference evidence="2" key="1">
    <citation type="submission" date="2020-10" db="EMBL/GenBank/DDBJ databases">
        <authorList>
            <person name="Castelo-Branco R."/>
            <person name="Eusebio N."/>
            <person name="Adriana R."/>
            <person name="Vieira A."/>
            <person name="Brugerolle De Fraissinette N."/>
            <person name="Rezende De Castro R."/>
            <person name="Schneider M.P."/>
            <person name="Vasconcelos V."/>
            <person name="Leao P.N."/>
        </authorList>
    </citation>
    <scope>NUCLEOTIDE SEQUENCE</scope>
    <source>
        <strain evidence="2">LEGE 06105</strain>
    </source>
</reference>
<dbReference type="InterPro" id="IPR000719">
    <property type="entry name" value="Prot_kinase_dom"/>
</dbReference>
<dbReference type="AlphaFoldDB" id="A0A8J7F6K9"/>
<dbReference type="GO" id="GO:0005524">
    <property type="term" value="F:ATP binding"/>
    <property type="evidence" value="ECO:0007669"/>
    <property type="project" value="InterPro"/>
</dbReference>
<dbReference type="EMBL" id="JADEWL010000020">
    <property type="protein sequence ID" value="MBE9212874.1"/>
    <property type="molecule type" value="Genomic_DNA"/>
</dbReference>
<dbReference type="PROSITE" id="PS50011">
    <property type="entry name" value="PROTEIN_KINASE_DOM"/>
    <property type="match status" value="1"/>
</dbReference>
<feature type="domain" description="Protein kinase" evidence="1">
    <location>
        <begin position="16"/>
        <end position="301"/>
    </location>
</feature>
<keyword evidence="2" id="KW-0808">Transferase</keyword>
<accession>A0A8J7F6K9</accession>
<gene>
    <name evidence="2" type="ORF">IQ247_09235</name>
</gene>
<keyword evidence="2" id="KW-0418">Kinase</keyword>
<organism evidence="2 3">
    <name type="scientific">Plectonema cf. radiosum LEGE 06105</name>
    <dbReference type="NCBI Taxonomy" id="945769"/>
    <lineage>
        <taxon>Bacteria</taxon>
        <taxon>Bacillati</taxon>
        <taxon>Cyanobacteriota</taxon>
        <taxon>Cyanophyceae</taxon>
        <taxon>Oscillatoriophycideae</taxon>
        <taxon>Oscillatoriales</taxon>
        <taxon>Microcoleaceae</taxon>
        <taxon>Plectonema</taxon>
    </lineage>
</organism>
<evidence type="ECO:0000313" key="3">
    <source>
        <dbReference type="Proteomes" id="UP000620559"/>
    </source>
</evidence>
<comment type="caution">
    <text evidence="2">The sequence shown here is derived from an EMBL/GenBank/DDBJ whole genome shotgun (WGS) entry which is preliminary data.</text>
</comment>
<dbReference type="GO" id="GO:0004674">
    <property type="term" value="F:protein serine/threonine kinase activity"/>
    <property type="evidence" value="ECO:0007669"/>
    <property type="project" value="UniProtKB-KW"/>
</dbReference>
<keyword evidence="2" id="KW-0723">Serine/threonine-protein kinase</keyword>
<dbReference type="RefSeq" id="WP_193919212.1">
    <property type="nucleotide sequence ID" value="NZ_JADEWL010000020.1"/>
</dbReference>
<name>A0A8J7F6K9_9CYAN</name>
<dbReference type="Proteomes" id="UP000620559">
    <property type="component" value="Unassembled WGS sequence"/>
</dbReference>
<proteinExistence type="predicted"/>
<keyword evidence="3" id="KW-1185">Reference proteome</keyword>
<protein>
    <submittedName>
        <fullName evidence="2">Serine/threonine protein kinase</fullName>
    </submittedName>
</protein>
<dbReference type="Gene3D" id="1.10.510.10">
    <property type="entry name" value="Transferase(Phosphotransferase) domain 1"/>
    <property type="match status" value="1"/>
</dbReference>
<dbReference type="Pfam" id="PF00069">
    <property type="entry name" value="Pkinase"/>
    <property type="match status" value="1"/>
</dbReference>
<dbReference type="SUPFAM" id="SSF56112">
    <property type="entry name" value="Protein kinase-like (PK-like)"/>
    <property type="match status" value="1"/>
</dbReference>
<evidence type="ECO:0000313" key="2">
    <source>
        <dbReference type="EMBL" id="MBE9212874.1"/>
    </source>
</evidence>
<dbReference type="InterPro" id="IPR011009">
    <property type="entry name" value="Kinase-like_dom_sf"/>
</dbReference>
<evidence type="ECO:0000259" key="1">
    <source>
        <dbReference type="PROSITE" id="PS50011"/>
    </source>
</evidence>
<sequence>MIEQKKRVVDEVGQVYQLGKELGRGGQGAVFAVENGNLAVKIIFDRSAARRNHFKKQLTSVKMLCDIEKLFVARPREMLEAPYVGYVMELLTDMVPISKLINIPKNTNCLIEWYLEGGGLRRRLLLLARCAESLAQLHGKGLVYSDPSPNNIFISNDVSNNDIIRFIDADNLQYSSSSSSINVYTPEFGAPELVTEKSGVNTLTDAHAFAVIAFKTLSLVHPLMGDMVNDGEPELETQALEGKLPWIDDPEDNQNSTNQGFPRDIVLSPYLIELSKKCFGVGLNQPSKRPGVGQWAERLYSAADCTICCPECNSTYYIKKKKYNTTSYINQTNCPWCDYPRPAFVQVAIQRWEMLEGRFKEQKPLQILALNSYEPLILTNRIISGRTGIDSHNPNIELVLEGEIIKVRSVNGQCFWLTSEGTQIEKEVRDKWVRFPARTGKDGSWLLHFNHLDCSHRLASFQLFRGENV</sequence>
<dbReference type="PANTHER" id="PTHR24347">
    <property type="entry name" value="SERINE/THREONINE-PROTEIN KINASE"/>
    <property type="match status" value="1"/>
</dbReference>